<keyword evidence="2" id="KW-0732">Signal</keyword>
<accession>A0A2T8F8K6</accession>
<sequence length="277" mass="29761">MRTHLKRRLAAAVVLPVLLATGACGGGSEEPESSSESTTDSTSSSEETETETESEEPEAAEGESVEPAEFTADMSEGMESLTTARTSMTVEGQTGMSMEGVVDYTGDSPAMEATMEAAGMPEGGMEMILLDGIMYMSAPGQGGKYMRLDLNDPNSPLAQMGLGGLSEQLDMRKAMESYSAGLTGVTYLGEEDVEGESLEHYEIEFDPSKVDSLKQLPPSAAEQMTYDAWFDDDHVMRQMVMEMPQGLGTMTMKIYDLGTEVDIQAPPKSQVMEMPSS</sequence>
<evidence type="ECO:0000313" key="4">
    <source>
        <dbReference type="Proteomes" id="UP000246018"/>
    </source>
</evidence>
<comment type="caution">
    <text evidence="3">The sequence shown here is derived from an EMBL/GenBank/DDBJ whole genome shotgun (WGS) entry which is preliminary data.</text>
</comment>
<dbReference type="PROSITE" id="PS51257">
    <property type="entry name" value="PROKAR_LIPOPROTEIN"/>
    <property type="match status" value="1"/>
</dbReference>
<proteinExistence type="predicted"/>
<evidence type="ECO:0000256" key="2">
    <source>
        <dbReference type="SAM" id="SignalP"/>
    </source>
</evidence>
<dbReference type="EMBL" id="QDGZ01000006">
    <property type="protein sequence ID" value="PVG82020.1"/>
    <property type="molecule type" value="Genomic_DNA"/>
</dbReference>
<dbReference type="AlphaFoldDB" id="A0A2T8F8K6"/>
<keyword evidence="4" id="KW-1185">Reference proteome</keyword>
<dbReference type="RefSeq" id="WP_116573087.1">
    <property type="nucleotide sequence ID" value="NZ_QDGZ01000006.1"/>
</dbReference>
<feature type="chain" id="PRO_5015550900" description="LppX_LprAFG lipoprotein" evidence="2">
    <location>
        <begin position="26"/>
        <end position="277"/>
    </location>
</feature>
<organism evidence="3 4">
    <name type="scientific">Nocardioides gansuensis</name>
    <dbReference type="NCBI Taxonomy" id="2138300"/>
    <lineage>
        <taxon>Bacteria</taxon>
        <taxon>Bacillati</taxon>
        <taxon>Actinomycetota</taxon>
        <taxon>Actinomycetes</taxon>
        <taxon>Propionibacteriales</taxon>
        <taxon>Nocardioidaceae</taxon>
        <taxon>Nocardioides</taxon>
    </lineage>
</organism>
<gene>
    <name evidence="3" type="ORF">DDE18_15140</name>
</gene>
<protein>
    <recommendedName>
        <fullName evidence="5">LppX_LprAFG lipoprotein</fullName>
    </recommendedName>
</protein>
<evidence type="ECO:0000256" key="1">
    <source>
        <dbReference type="SAM" id="MobiDB-lite"/>
    </source>
</evidence>
<dbReference type="Proteomes" id="UP000246018">
    <property type="component" value="Unassembled WGS sequence"/>
</dbReference>
<dbReference type="InterPro" id="IPR029046">
    <property type="entry name" value="LolA/LolB/LppX"/>
</dbReference>
<feature type="region of interest" description="Disordered" evidence="1">
    <location>
        <begin position="22"/>
        <end position="67"/>
    </location>
</feature>
<dbReference type="Gene3D" id="2.50.20.20">
    <property type="match status" value="1"/>
</dbReference>
<reference evidence="3 4" key="1">
    <citation type="submission" date="2018-04" db="EMBL/GenBank/DDBJ databases">
        <title>Genome of Nocardioides gansuensis WSJ-1.</title>
        <authorList>
            <person name="Wu S."/>
            <person name="Wang G."/>
        </authorList>
    </citation>
    <scope>NUCLEOTIDE SEQUENCE [LARGE SCALE GENOMIC DNA]</scope>
    <source>
        <strain evidence="3 4">WSJ-1</strain>
    </source>
</reference>
<evidence type="ECO:0000313" key="3">
    <source>
        <dbReference type="EMBL" id="PVG82020.1"/>
    </source>
</evidence>
<dbReference type="SUPFAM" id="SSF89392">
    <property type="entry name" value="Prokaryotic lipoproteins and lipoprotein localization factors"/>
    <property type="match status" value="1"/>
</dbReference>
<feature type="signal peptide" evidence="2">
    <location>
        <begin position="1"/>
        <end position="25"/>
    </location>
</feature>
<name>A0A2T8F8K6_9ACTN</name>
<feature type="compositionally biased region" description="Acidic residues" evidence="1">
    <location>
        <begin position="46"/>
        <end position="66"/>
    </location>
</feature>
<feature type="compositionally biased region" description="Low complexity" evidence="1">
    <location>
        <begin position="34"/>
        <end position="45"/>
    </location>
</feature>
<evidence type="ECO:0008006" key="5">
    <source>
        <dbReference type="Google" id="ProtNLM"/>
    </source>
</evidence>
<dbReference type="OrthoDB" id="3781094at2"/>